<comment type="similarity">
    <text evidence="1">Belongs to the UFD1 family.</text>
</comment>
<dbReference type="Gene3D" id="3.10.330.10">
    <property type="match status" value="1"/>
</dbReference>
<dbReference type="OMA" id="VCMIETD"/>
<dbReference type="GO" id="GO:0034098">
    <property type="term" value="C:VCP-NPL4-UFD1 AAA ATPase complex"/>
    <property type="evidence" value="ECO:0007669"/>
    <property type="project" value="TreeGrafter"/>
</dbReference>
<reference evidence="6 7" key="1">
    <citation type="submission" date="2016-04" db="EMBL/GenBank/DDBJ databases">
        <title>Evolutionary innovation and constraint leading to complex multicellularity in the Ascomycota.</title>
        <authorList>
            <person name="Cisse O."/>
            <person name="Nguyen A."/>
            <person name="Hewitt D.A."/>
            <person name="Jedd G."/>
            <person name="Stajich J.E."/>
        </authorList>
    </citation>
    <scope>NUCLEOTIDE SEQUENCE [LARGE SCALE GENOMIC DNA]</scope>
    <source>
        <strain evidence="6 7">DAH-3</strain>
    </source>
</reference>
<dbReference type="InterPro" id="IPR042299">
    <property type="entry name" value="Ufd1-like_Nn"/>
</dbReference>
<dbReference type="OrthoDB" id="422728at2759"/>
<keyword evidence="7" id="KW-1185">Reference proteome</keyword>
<evidence type="ECO:0000313" key="6">
    <source>
        <dbReference type="EMBL" id="OLL24824.1"/>
    </source>
</evidence>
<dbReference type="InterPro" id="IPR055417">
    <property type="entry name" value="UFD1_N1"/>
</dbReference>
<dbReference type="EMBL" id="LXFE01000601">
    <property type="protein sequence ID" value="OLL24824.1"/>
    <property type="molecule type" value="Genomic_DNA"/>
</dbReference>
<dbReference type="GO" id="GO:0031593">
    <property type="term" value="F:polyubiquitin modification-dependent protein binding"/>
    <property type="evidence" value="ECO:0007669"/>
    <property type="project" value="TreeGrafter"/>
</dbReference>
<dbReference type="InterPro" id="IPR055418">
    <property type="entry name" value="UFD1_N2"/>
</dbReference>
<gene>
    <name evidence="6" type="ORF">NEOLI_003500</name>
</gene>
<dbReference type="InterPro" id="IPR004854">
    <property type="entry name" value="Ufd1-like"/>
</dbReference>
<dbReference type="Pfam" id="PF03152">
    <property type="entry name" value="UFD1_N1"/>
    <property type="match status" value="1"/>
</dbReference>
<dbReference type="AlphaFoldDB" id="A0A1U7LQA4"/>
<dbReference type="GO" id="GO:0032183">
    <property type="term" value="F:SUMO binding"/>
    <property type="evidence" value="ECO:0007669"/>
    <property type="project" value="EnsemblFungi"/>
</dbReference>
<dbReference type="Pfam" id="PF24842">
    <property type="entry name" value="UFD1_N2"/>
    <property type="match status" value="1"/>
</dbReference>
<accession>A0A1U7LQA4</accession>
<evidence type="ECO:0000259" key="5">
    <source>
        <dbReference type="Pfam" id="PF24842"/>
    </source>
</evidence>
<protein>
    <recommendedName>
        <fullName evidence="3">Ubiquitin fusion degradation protein 1</fullName>
    </recommendedName>
</protein>
<feature type="domain" description="Ubiquitin fusion degradation protein UFD1 N-terminal subdomain 2" evidence="5">
    <location>
        <begin position="117"/>
        <end position="194"/>
    </location>
</feature>
<evidence type="ECO:0000256" key="2">
    <source>
        <dbReference type="ARBA" id="ARBA00022786"/>
    </source>
</evidence>
<dbReference type="Gene3D" id="2.40.40.50">
    <property type="entry name" value="Ubiquitin fusion degradation protein UFD1, N-terminal domain"/>
    <property type="match status" value="1"/>
</dbReference>
<dbReference type="GO" id="GO:0032933">
    <property type="term" value="P:SREBP signaling pathway"/>
    <property type="evidence" value="ECO:0007669"/>
    <property type="project" value="EnsemblFungi"/>
</dbReference>
<evidence type="ECO:0000256" key="1">
    <source>
        <dbReference type="ARBA" id="ARBA00006043"/>
    </source>
</evidence>
<dbReference type="GO" id="GO:0036503">
    <property type="term" value="P:ERAD pathway"/>
    <property type="evidence" value="ECO:0007669"/>
    <property type="project" value="TreeGrafter"/>
</dbReference>
<dbReference type="PANTHER" id="PTHR12555:SF13">
    <property type="entry name" value="UBIQUITIN RECOGNITION FACTOR IN ER-ASSOCIATED DEGRADATION PROTEIN 1"/>
    <property type="match status" value="1"/>
</dbReference>
<dbReference type="Proteomes" id="UP000186594">
    <property type="component" value="Unassembled WGS sequence"/>
</dbReference>
<proteinExistence type="inferred from homology"/>
<organism evidence="6 7">
    <name type="scientific">Neolecta irregularis (strain DAH-3)</name>
    <dbReference type="NCBI Taxonomy" id="1198029"/>
    <lineage>
        <taxon>Eukaryota</taxon>
        <taxon>Fungi</taxon>
        <taxon>Dikarya</taxon>
        <taxon>Ascomycota</taxon>
        <taxon>Taphrinomycotina</taxon>
        <taxon>Neolectales</taxon>
        <taxon>Neolectaceae</taxon>
        <taxon>Neolecta</taxon>
    </lineage>
</organism>
<dbReference type="STRING" id="1198029.A0A1U7LQA4"/>
<feature type="domain" description="Ubiquitin fusion degradation protein UFD1 N-terminal subdomain 1" evidence="4">
    <location>
        <begin position="15"/>
        <end position="115"/>
    </location>
</feature>
<keyword evidence="2" id="KW-0833">Ubl conjugation pathway</keyword>
<dbReference type="PANTHER" id="PTHR12555">
    <property type="entry name" value="UBIQUITIN FUSION DEGRADATON PROTEIN 1"/>
    <property type="match status" value="1"/>
</dbReference>
<comment type="caution">
    <text evidence="6">The sequence shown here is derived from an EMBL/GenBank/DDBJ whole genome shotgun (WGS) entry which is preliminary data.</text>
</comment>
<sequence>MAAVHSGLASIHRRFEAQYRCYSVAMLPGAARENVDYGGKVILPPSALDRLTRLSVSYPMLFELTNDLHDPPRVSHAGVLEFIAEEGRVYLPLWMMNTLLLEQGDLLTVKSTDLPRASYVKIQPQSTDFLEISDPKAVLEFALRNFSTLTTQDIFQIYYNEHLYEIAVLEVKPQNAANAVSVVETDVSVDFAPPLGYTEPKPHTQKTAETIHGPGAMAAIINFPELESLSSNDGSFLGQGQKLNGKPALIPPSRKRGVDKPPTPLRLPTGMLFFGFQVVPVKIAGSDPEEASQFDGKANTLRAAKRAKGDATDVIEID</sequence>
<evidence type="ECO:0000256" key="3">
    <source>
        <dbReference type="ARBA" id="ARBA00074895"/>
    </source>
</evidence>
<evidence type="ECO:0000313" key="7">
    <source>
        <dbReference type="Proteomes" id="UP000186594"/>
    </source>
</evidence>
<dbReference type="GO" id="GO:0006511">
    <property type="term" value="P:ubiquitin-dependent protein catabolic process"/>
    <property type="evidence" value="ECO:0007669"/>
    <property type="project" value="InterPro"/>
</dbReference>
<name>A0A1U7LQA4_NEOID</name>
<dbReference type="FunFam" id="2.40.40.50:FF:000001">
    <property type="entry name" value="Ubiquitin fusion degradation protein 1 homolog"/>
    <property type="match status" value="1"/>
</dbReference>
<evidence type="ECO:0000259" key="4">
    <source>
        <dbReference type="Pfam" id="PF03152"/>
    </source>
</evidence>